<dbReference type="RefSeq" id="WP_152123754.1">
    <property type="nucleotide sequence ID" value="NZ_WELI01000002.1"/>
</dbReference>
<dbReference type="AlphaFoldDB" id="A0A7J5U317"/>
<protein>
    <submittedName>
        <fullName evidence="3">T9SS type A sorting domain-containing protein</fullName>
    </submittedName>
</protein>
<feature type="domain" description="Secretion system C-terminal sorting" evidence="2">
    <location>
        <begin position="291"/>
        <end position="358"/>
    </location>
</feature>
<keyword evidence="4" id="KW-1185">Reference proteome</keyword>
<reference evidence="3 4" key="1">
    <citation type="submission" date="2019-10" db="EMBL/GenBank/DDBJ databases">
        <title>Rudanella paleaurantiibacter sp. nov., isolated from sludge.</title>
        <authorList>
            <person name="Xu S.Q."/>
        </authorList>
    </citation>
    <scope>NUCLEOTIDE SEQUENCE [LARGE SCALE GENOMIC DNA]</scope>
    <source>
        <strain evidence="3 4">HX-22-17</strain>
    </source>
</reference>
<evidence type="ECO:0000256" key="1">
    <source>
        <dbReference type="SAM" id="SignalP"/>
    </source>
</evidence>
<evidence type="ECO:0000313" key="3">
    <source>
        <dbReference type="EMBL" id="KAB7732187.1"/>
    </source>
</evidence>
<dbReference type="Pfam" id="PF18962">
    <property type="entry name" value="Por_Secre_tail"/>
    <property type="match status" value="1"/>
</dbReference>
<dbReference type="EMBL" id="WELI01000002">
    <property type="protein sequence ID" value="KAB7732187.1"/>
    <property type="molecule type" value="Genomic_DNA"/>
</dbReference>
<sequence>MKTITTWALCCALTLPTYASHLLGGQIQARNTTGNTYEITVVLLLDRTNAQGTAETSTIPLCLGDGSTITLARATQRLIDPAVSENVYRASYTYAGPGVYRLTTQLLNRTTTVNANPPAEAPFVLSTTIQATGNFRNASPAFEPTADFWQVSTNQRASLRFRFVDADNDSLSYAIVRPLSAATGNGCSAPTGLNAYQFPNDVARAGTYKLDSRTGGLIWDAPTRAGQYSVAVVIREWRNGIQIGETYAETVIRVQDKGGASTTLPPYEPATENSLVTGTSPESEVVFWASPNPMQHRLTVQLRLNAARTASVHLYSLAGHPVASAELTTPQRDHTHTFEVGNLPAGLYILKANVDGRVISRTVLKQ</sequence>
<keyword evidence="1" id="KW-0732">Signal</keyword>
<dbReference type="InterPro" id="IPR026444">
    <property type="entry name" value="Secre_tail"/>
</dbReference>
<accession>A0A7J5U317</accession>
<gene>
    <name evidence="3" type="ORF">F5984_08255</name>
</gene>
<feature type="signal peptide" evidence="1">
    <location>
        <begin position="1"/>
        <end position="19"/>
    </location>
</feature>
<name>A0A7J5U317_9BACT</name>
<feature type="chain" id="PRO_5029829362" evidence="1">
    <location>
        <begin position="20"/>
        <end position="366"/>
    </location>
</feature>
<dbReference type="Proteomes" id="UP000488299">
    <property type="component" value="Unassembled WGS sequence"/>
</dbReference>
<evidence type="ECO:0000313" key="4">
    <source>
        <dbReference type="Proteomes" id="UP000488299"/>
    </source>
</evidence>
<comment type="caution">
    <text evidence="3">The sequence shown here is derived from an EMBL/GenBank/DDBJ whole genome shotgun (WGS) entry which is preliminary data.</text>
</comment>
<proteinExistence type="predicted"/>
<organism evidence="3 4">
    <name type="scientific">Rudanella paleaurantiibacter</name>
    <dbReference type="NCBI Taxonomy" id="2614655"/>
    <lineage>
        <taxon>Bacteria</taxon>
        <taxon>Pseudomonadati</taxon>
        <taxon>Bacteroidota</taxon>
        <taxon>Cytophagia</taxon>
        <taxon>Cytophagales</taxon>
        <taxon>Cytophagaceae</taxon>
        <taxon>Rudanella</taxon>
    </lineage>
</organism>
<dbReference type="NCBIfam" id="TIGR04183">
    <property type="entry name" value="Por_Secre_tail"/>
    <property type="match status" value="1"/>
</dbReference>
<evidence type="ECO:0000259" key="2">
    <source>
        <dbReference type="Pfam" id="PF18962"/>
    </source>
</evidence>